<proteinExistence type="predicted"/>
<dbReference type="GO" id="GO:0016872">
    <property type="term" value="F:intramolecular lyase activity"/>
    <property type="evidence" value="ECO:0007669"/>
    <property type="project" value="InterPro"/>
</dbReference>
<sequence length="191" mass="20994">MNRFRMLVLSSLLAVSLGARSAVIEGQQFDDRIRHGRHRTRAQRPGSARRGWFKGYAAGLYLGQKATTAEAALAAPGPKRVRMKMMVEVESKEFAKAFEKGMKRNLAPAEREALADRIDRFDRTVLALGVLKKGDTVDLDWLPARGLVLSVNGRAKGEPFAGESFYAAILKIFIGPDPVDKKLKAGLLGQT</sequence>
<dbReference type="Gene3D" id="3.50.70.10">
    <property type="match status" value="1"/>
</dbReference>
<gene>
    <name evidence="3" type="ORF">FSC37_05820</name>
</gene>
<evidence type="ECO:0000256" key="1">
    <source>
        <dbReference type="SAM" id="SignalP"/>
    </source>
</evidence>
<protein>
    <recommendedName>
        <fullName evidence="2">Chalcone isomerase domain-containing protein</fullName>
    </recommendedName>
</protein>
<evidence type="ECO:0000259" key="2">
    <source>
        <dbReference type="Pfam" id="PF16036"/>
    </source>
</evidence>
<keyword evidence="1" id="KW-0732">Signal</keyword>
<evidence type="ECO:0000313" key="3">
    <source>
        <dbReference type="EMBL" id="TXC65734.1"/>
    </source>
</evidence>
<dbReference type="Pfam" id="PF16036">
    <property type="entry name" value="Chalcone_3"/>
    <property type="match status" value="1"/>
</dbReference>
<dbReference type="InterPro" id="IPR036298">
    <property type="entry name" value="Chalcone_isomerase_sf"/>
</dbReference>
<comment type="caution">
    <text evidence="3">The sequence shown here is derived from an EMBL/GenBank/DDBJ whole genome shotgun (WGS) entry which is preliminary data.</text>
</comment>
<dbReference type="InterPro" id="IPR016087">
    <property type="entry name" value="Chalcone_isomerase"/>
</dbReference>
<keyword evidence="4" id="KW-1185">Reference proteome</keyword>
<feature type="signal peptide" evidence="1">
    <location>
        <begin position="1"/>
        <end position="21"/>
    </location>
</feature>
<dbReference type="EMBL" id="VOPW01000001">
    <property type="protein sequence ID" value="TXC65734.1"/>
    <property type="molecule type" value="Genomic_DNA"/>
</dbReference>
<reference evidence="3 4" key="1">
    <citation type="submission" date="2019-08" db="EMBL/GenBank/DDBJ databases">
        <authorList>
            <person name="Khan S.A."/>
            <person name="Jeon C.O."/>
            <person name="Jeong S.E."/>
        </authorList>
    </citation>
    <scope>NUCLEOTIDE SEQUENCE [LARGE SCALE GENOMIC DNA]</scope>
    <source>
        <strain evidence="4">IMCC1728</strain>
    </source>
</reference>
<dbReference type="AlphaFoldDB" id="A0A5C6TYJ4"/>
<dbReference type="SUPFAM" id="SSF54626">
    <property type="entry name" value="Chalcone isomerase"/>
    <property type="match status" value="1"/>
</dbReference>
<evidence type="ECO:0000313" key="4">
    <source>
        <dbReference type="Proteomes" id="UP000321832"/>
    </source>
</evidence>
<dbReference type="InterPro" id="IPR016088">
    <property type="entry name" value="Chalcone_isomerase_3-sand"/>
</dbReference>
<dbReference type="Proteomes" id="UP000321832">
    <property type="component" value="Unassembled WGS sequence"/>
</dbReference>
<feature type="domain" description="Chalcone isomerase" evidence="2">
    <location>
        <begin position="24"/>
        <end position="189"/>
    </location>
</feature>
<name>A0A5C6TYJ4_9BURK</name>
<feature type="chain" id="PRO_5023053547" description="Chalcone isomerase domain-containing protein" evidence="1">
    <location>
        <begin position="22"/>
        <end position="191"/>
    </location>
</feature>
<accession>A0A5C6TYJ4</accession>
<organism evidence="3 4">
    <name type="scientific">Piscinibacter aquaticus</name>
    <dbReference type="NCBI Taxonomy" id="392597"/>
    <lineage>
        <taxon>Bacteria</taxon>
        <taxon>Pseudomonadati</taxon>
        <taxon>Pseudomonadota</taxon>
        <taxon>Betaproteobacteria</taxon>
        <taxon>Burkholderiales</taxon>
        <taxon>Sphaerotilaceae</taxon>
        <taxon>Piscinibacter</taxon>
    </lineage>
</organism>